<feature type="domain" description="N-acetyltransferase" evidence="2">
    <location>
        <begin position="16"/>
        <end position="160"/>
    </location>
</feature>
<dbReference type="GO" id="GO:0008080">
    <property type="term" value="F:N-acetyltransferase activity"/>
    <property type="evidence" value="ECO:0007669"/>
    <property type="project" value="InterPro"/>
</dbReference>
<reference evidence="3 4" key="1">
    <citation type="submission" date="2016-10" db="EMBL/GenBank/DDBJ databases">
        <authorList>
            <person name="de Groot N.N."/>
        </authorList>
    </citation>
    <scope>NUCLEOTIDE SEQUENCE [LARGE SCALE GENOMIC DNA]</scope>
    <source>
        <strain evidence="3 4">CCM7597</strain>
    </source>
</reference>
<dbReference type="InterPro" id="IPR050769">
    <property type="entry name" value="NAT_camello-type"/>
</dbReference>
<evidence type="ECO:0000256" key="1">
    <source>
        <dbReference type="ARBA" id="ARBA00022679"/>
    </source>
</evidence>
<dbReference type="RefSeq" id="WP_245728729.1">
    <property type="nucleotide sequence ID" value="NZ_FNQR01000001.1"/>
</dbReference>
<dbReference type="InterPro" id="IPR016181">
    <property type="entry name" value="Acyl_CoA_acyltransferase"/>
</dbReference>
<dbReference type="SUPFAM" id="SSF55729">
    <property type="entry name" value="Acyl-CoA N-acyltransferases (Nat)"/>
    <property type="match status" value="1"/>
</dbReference>
<keyword evidence="4" id="KW-1185">Reference proteome</keyword>
<protein>
    <submittedName>
        <fullName evidence="3">Ribosomal protein S18 acetylase RimI</fullName>
    </submittedName>
</protein>
<evidence type="ECO:0000313" key="4">
    <source>
        <dbReference type="Proteomes" id="UP000198584"/>
    </source>
</evidence>
<dbReference type="STRING" id="571932.SAMN05421743_101409"/>
<dbReference type="Gene3D" id="3.40.630.30">
    <property type="match status" value="1"/>
</dbReference>
<name>A0A1H3WEQ3_9BACI</name>
<dbReference type="GO" id="GO:0005840">
    <property type="term" value="C:ribosome"/>
    <property type="evidence" value="ECO:0007669"/>
    <property type="project" value="UniProtKB-KW"/>
</dbReference>
<proteinExistence type="predicted"/>
<dbReference type="PROSITE" id="PS51186">
    <property type="entry name" value="GNAT"/>
    <property type="match status" value="1"/>
</dbReference>
<dbReference type="AlphaFoldDB" id="A0A1H3WEQ3"/>
<dbReference type="PANTHER" id="PTHR13947:SF37">
    <property type="entry name" value="LD18367P"/>
    <property type="match status" value="1"/>
</dbReference>
<keyword evidence="3" id="KW-0689">Ribosomal protein</keyword>
<accession>A0A1H3WEQ3</accession>
<keyword evidence="1" id="KW-0808">Transferase</keyword>
<dbReference type="PANTHER" id="PTHR13947">
    <property type="entry name" value="GNAT FAMILY N-ACETYLTRANSFERASE"/>
    <property type="match status" value="1"/>
</dbReference>
<gene>
    <name evidence="3" type="ORF">SAMN05421743_101409</name>
</gene>
<dbReference type="EMBL" id="FNQR01000001">
    <property type="protein sequence ID" value="SDZ84822.1"/>
    <property type="molecule type" value="Genomic_DNA"/>
</dbReference>
<dbReference type="Pfam" id="PF00583">
    <property type="entry name" value="Acetyltransf_1"/>
    <property type="match status" value="1"/>
</dbReference>
<dbReference type="InterPro" id="IPR000182">
    <property type="entry name" value="GNAT_dom"/>
</dbReference>
<dbReference type="Proteomes" id="UP000198584">
    <property type="component" value="Unassembled WGS sequence"/>
</dbReference>
<evidence type="ECO:0000313" key="3">
    <source>
        <dbReference type="EMBL" id="SDZ84822.1"/>
    </source>
</evidence>
<organism evidence="3 4">
    <name type="scientific">Thalassobacillus cyri</name>
    <dbReference type="NCBI Taxonomy" id="571932"/>
    <lineage>
        <taxon>Bacteria</taxon>
        <taxon>Bacillati</taxon>
        <taxon>Bacillota</taxon>
        <taxon>Bacilli</taxon>
        <taxon>Bacillales</taxon>
        <taxon>Bacillaceae</taxon>
        <taxon>Thalassobacillus</taxon>
    </lineage>
</organism>
<sequence length="162" mass="18695">MRNNGDVPSGTLQVLPVIKKFEEEAKLLILDGLLERFGFIDHSLNPDLDEIMIHFNKEGNIFLIALVNKELVATGALTKESERVGRIERMSVKRQYRRQGVGKRMLQAIESYARSLDYTKLVLETNNNWESALHFYSFNGYRSYLNDGQRTHFEKSISERGV</sequence>
<evidence type="ECO:0000259" key="2">
    <source>
        <dbReference type="PROSITE" id="PS51186"/>
    </source>
</evidence>
<keyword evidence="3" id="KW-0687">Ribonucleoprotein</keyword>
<dbReference type="CDD" id="cd04301">
    <property type="entry name" value="NAT_SF"/>
    <property type="match status" value="1"/>
</dbReference>